<dbReference type="Proteomes" id="UP000289411">
    <property type="component" value="Unassembled WGS sequence"/>
</dbReference>
<dbReference type="PANTHER" id="PTHR10000:SF8">
    <property type="entry name" value="HAD SUPERFAMILY HYDROLASE-LIKE, TYPE 3"/>
    <property type="match status" value="1"/>
</dbReference>
<dbReference type="SUPFAM" id="SSF56784">
    <property type="entry name" value="HAD-like"/>
    <property type="match status" value="1"/>
</dbReference>
<gene>
    <name evidence="2" type="ORF">D3272_17740</name>
</gene>
<dbReference type="InterPro" id="IPR002789">
    <property type="entry name" value="HerA_central"/>
</dbReference>
<dbReference type="Pfam" id="PF01935">
    <property type="entry name" value="DUF87"/>
    <property type="match status" value="1"/>
</dbReference>
<dbReference type="InterPro" id="IPR023214">
    <property type="entry name" value="HAD_sf"/>
</dbReference>
<comment type="caution">
    <text evidence="2">The sequence shown here is derived from an EMBL/GenBank/DDBJ whole genome shotgun (WGS) entry which is preliminary data.</text>
</comment>
<dbReference type="PANTHER" id="PTHR10000">
    <property type="entry name" value="PHOSPHOSERINE PHOSPHATASE"/>
    <property type="match status" value="1"/>
</dbReference>
<keyword evidence="3" id="KW-1185">Reference proteome</keyword>
<dbReference type="InterPro" id="IPR036412">
    <property type="entry name" value="HAD-like_sf"/>
</dbReference>
<dbReference type="SMART" id="SM00382">
    <property type="entry name" value="AAA"/>
    <property type="match status" value="1"/>
</dbReference>
<dbReference type="GO" id="GO:0005829">
    <property type="term" value="C:cytosol"/>
    <property type="evidence" value="ECO:0007669"/>
    <property type="project" value="TreeGrafter"/>
</dbReference>
<dbReference type="AlphaFoldDB" id="A0A4Q2R8S3"/>
<organism evidence="2 3">
    <name type="scientific">Lichenibacterium ramalinae</name>
    <dbReference type="NCBI Taxonomy" id="2316527"/>
    <lineage>
        <taxon>Bacteria</taxon>
        <taxon>Pseudomonadati</taxon>
        <taxon>Pseudomonadota</taxon>
        <taxon>Alphaproteobacteria</taxon>
        <taxon>Hyphomicrobiales</taxon>
        <taxon>Lichenihabitantaceae</taxon>
        <taxon>Lichenibacterium</taxon>
    </lineage>
</organism>
<dbReference type="InterPro" id="IPR027417">
    <property type="entry name" value="P-loop_NTPase"/>
</dbReference>
<dbReference type="Gene3D" id="3.40.50.1000">
    <property type="entry name" value="HAD superfamily/HAD-like"/>
    <property type="match status" value="1"/>
</dbReference>
<sequence length="574" mass="61138">MHYFKALATDYDGTVAHDGVVDDATIAALERLKHAGRKLVMVTGRELPDLLRVCPRLDLFDRVVAENGALLYTPATREERPLGPPPPDAFVAALRAQGMAPLSVGRVIVATWEPNETAVLKAIRDLGLDLQIIFNKGAVMVLPNGINKASGLGAALEDLGLSAHNVVATGDAENDLAFMRTCGCAVAVGNALPAVKEAADIVTQAPRGAGVAEAIATWLDDEPRLVEAAVLRHSVVVGTRLEDRAAVRLRPDRGSVLITGTSGGGKTTLATAILERLAAADFQLCLFDPEGDYGAFDAVTFGDADTPVSPEAALDAVRKLGTNVTLNLLGSSVEDRPDMLASLFPAVLDIRAKYGRPHWILVDEAHHMLPRGRDAGDGINLDAQVPTIFITVHPDTLATGALASIGTVLLIGRDSLDLIAVLSRTLDRPCPPLPERGPEVGEAVWWDCRGAEAPALIAVGKPKGDVKRHTRKYAEGTLGEDRSFFFRGPEAALKIRAQNLSMFLQVGDGVDPDTYLFHLRNGDFERWMRTSIKDDGLADEVATVAANDGLPLGETRALVRSAVETRYTAPATAP</sequence>
<proteinExistence type="predicted"/>
<dbReference type="GO" id="GO:0016791">
    <property type="term" value="F:phosphatase activity"/>
    <property type="evidence" value="ECO:0007669"/>
    <property type="project" value="TreeGrafter"/>
</dbReference>
<dbReference type="OrthoDB" id="9768060at2"/>
<evidence type="ECO:0000313" key="3">
    <source>
        <dbReference type="Proteomes" id="UP000289411"/>
    </source>
</evidence>
<dbReference type="Gene3D" id="3.90.1070.10">
    <property type="match status" value="1"/>
</dbReference>
<dbReference type="EMBL" id="QYBC01000015">
    <property type="protein sequence ID" value="RYB03266.1"/>
    <property type="molecule type" value="Genomic_DNA"/>
</dbReference>
<dbReference type="RefSeq" id="WP_129220551.1">
    <property type="nucleotide sequence ID" value="NZ_QYBC01000015.1"/>
</dbReference>
<dbReference type="SUPFAM" id="SSF52540">
    <property type="entry name" value="P-loop containing nucleoside triphosphate hydrolases"/>
    <property type="match status" value="1"/>
</dbReference>
<dbReference type="GO" id="GO:0000287">
    <property type="term" value="F:magnesium ion binding"/>
    <property type="evidence" value="ECO:0007669"/>
    <property type="project" value="TreeGrafter"/>
</dbReference>
<reference evidence="2 3" key="2">
    <citation type="submission" date="2019-02" db="EMBL/GenBank/DDBJ databases">
        <title>'Lichenibacterium ramalinii' gen. nov. sp. nov., 'Lichenibacterium minor' gen. nov. sp. nov.</title>
        <authorList>
            <person name="Pankratov T."/>
        </authorList>
    </citation>
    <scope>NUCLEOTIDE SEQUENCE [LARGE SCALE GENOMIC DNA]</scope>
    <source>
        <strain evidence="2 3">RmlP001</strain>
    </source>
</reference>
<evidence type="ECO:0000259" key="1">
    <source>
        <dbReference type="SMART" id="SM00382"/>
    </source>
</evidence>
<name>A0A4Q2R8S3_9HYPH</name>
<reference evidence="2 3" key="1">
    <citation type="submission" date="2018-09" db="EMBL/GenBank/DDBJ databases">
        <authorList>
            <person name="Grouzdev D.S."/>
            <person name="Krutkina M.S."/>
        </authorList>
    </citation>
    <scope>NUCLEOTIDE SEQUENCE [LARGE SCALE GENOMIC DNA]</scope>
    <source>
        <strain evidence="2 3">RmlP001</strain>
    </source>
</reference>
<dbReference type="Pfam" id="PF08282">
    <property type="entry name" value="Hydrolase_3"/>
    <property type="match status" value="2"/>
</dbReference>
<protein>
    <submittedName>
        <fullName evidence="2">HAD family phosphatase</fullName>
    </submittedName>
</protein>
<accession>A0A4Q2R8S3</accession>
<feature type="domain" description="AAA+ ATPase" evidence="1">
    <location>
        <begin position="252"/>
        <end position="416"/>
    </location>
</feature>
<dbReference type="Gene3D" id="3.40.50.300">
    <property type="entry name" value="P-loop containing nucleotide triphosphate hydrolases"/>
    <property type="match status" value="1"/>
</dbReference>
<evidence type="ECO:0000313" key="2">
    <source>
        <dbReference type="EMBL" id="RYB03266.1"/>
    </source>
</evidence>
<dbReference type="InterPro" id="IPR003593">
    <property type="entry name" value="AAA+_ATPase"/>
</dbReference>